<dbReference type="FunFam" id="1.10.472.80:FF:000027">
    <property type="entry name" value="GTPase activating protein (Evi5)"/>
    <property type="match status" value="1"/>
</dbReference>
<feature type="domain" description="Rab-GAP TBC" evidence="5">
    <location>
        <begin position="630"/>
        <end position="816"/>
    </location>
</feature>
<dbReference type="InterPro" id="IPR035969">
    <property type="entry name" value="Rab-GAP_TBC_sf"/>
</dbReference>
<reference evidence="6" key="1">
    <citation type="submission" date="2018-07" db="EMBL/GenBank/DDBJ databases">
        <authorList>
            <person name="Quirk P.G."/>
            <person name="Krulwich T.A."/>
        </authorList>
    </citation>
    <scope>NUCLEOTIDE SEQUENCE</scope>
</reference>
<dbReference type="PROSITE" id="PS50086">
    <property type="entry name" value="TBC_RABGAP"/>
    <property type="match status" value="1"/>
</dbReference>
<sequence>MEDNLSIKSSDSVTTSGEYEIVPETPALNIILSGGDEGTMEKKEAIEVEGDTKKQQIPISPVLNIASNGDMNELEKNLTEVIKELDVNEDASDAHTSSTLKKATLCLDNLSAPESLGFKNLQSPVSLTTPDPNKVGQSVFYDCIDASPMIENVGQGHVKGKGDTDEETEISDIDQECTKFSAVTYLGAVNINAPKSEAEILRKMIEMNALSSNTGIDVSISVPNGPEGVVVLYDKKNTVVATYEIQRILFYTPGPVDTTDSACFAFTWSHGTAQDSPIFQCHVFRCQIPEAITRVNSCFSKAFNRVPASMTCSVASTAATSDNNALATSICSDLTGNPLTQAMYEFNVSLEIREKVAKNTYSAVARDKNVFKLRCNVDKEVCIVVRQVPSGNLPPLLIERCFGVLLSPGKLIRQADMRLLDMAHMGYLKTEGSQLAPALAPYQVQAEWNANEKAFEVLNAESPKKYLTVAVDLVIKGISEPVRFVIETMVTIASQNESRLMDNLLLSKRPLLQKFYLQLKDSAGSWEVQSIDPSEEIIEVSQATSLRAFTKNLSKMVRSQSALSFDFDDISLIEGDCGSDGDEPLLSGTGEVSKECSVDCLEEWSLILHEWENLAPNKRPKGLAPLVRAGIPEALRCRVWQKLAGTENANELMERYRILITKETSCETVIQRDLNRTFPAHKFFKDSGGSGQDSLYKVSKAYAVHDSEIGYCQGLSFISASLLLHMPEEDAFALLVAFMYNYKLRDLYKLGFEALYLRLYQLNRLLKEQLPDLADHFEQNGVETHMFASQWFLTLFTARFPLCFVFHVLDIFLLDGMMIIFQVAMTLLYVCKKDLLELDFEGILKYIRVSLPKKCRSEAQTRKVMKMVCEWKVKKLKKYEDEYRLIKQEEEREQAAIKYYEEKFEEERKMLNCEIELLKSRLQESEKQERQAKNIISDYKQIIQRQEQQINKINTILGDVTKVVGNCTKCSSSMPQHSPLHKPLPLNGLDSENVDTQISHPLDPLHEAQQRIRELELELAKTKLDKVEAECRNQDLNHKLTTISEIHQKTTGISGGSGPASWQPWLSKTLNTIQEKVNTTKRDIPTFQAHVPLEGITGITSNELSATNIKNKLLHQKNSQNRHSFDITKISATGQTETSGTTQTKDPVPLKEHP</sequence>
<dbReference type="SMART" id="SM00462">
    <property type="entry name" value="PTB"/>
    <property type="match status" value="1"/>
</dbReference>
<feature type="domain" description="PID" evidence="4">
    <location>
        <begin position="182"/>
        <end position="286"/>
    </location>
</feature>
<dbReference type="Gene3D" id="1.10.8.270">
    <property type="entry name" value="putative rabgap domain of human tbc1 domain family member 14 like domains"/>
    <property type="match status" value="1"/>
</dbReference>
<evidence type="ECO:0000256" key="1">
    <source>
        <dbReference type="ARBA" id="ARBA00022468"/>
    </source>
</evidence>
<evidence type="ECO:0000313" key="6">
    <source>
        <dbReference type="EMBL" id="SSX23036.1"/>
    </source>
</evidence>
<dbReference type="Pfam" id="PF00640">
    <property type="entry name" value="PID"/>
    <property type="match status" value="1"/>
</dbReference>
<dbReference type="InterPro" id="IPR000195">
    <property type="entry name" value="Rab-GAP-TBC_dom"/>
</dbReference>
<dbReference type="EMBL" id="UFQT01000305">
    <property type="protein sequence ID" value="SSX23036.1"/>
    <property type="molecule type" value="Genomic_DNA"/>
</dbReference>
<keyword evidence="2" id="KW-0175">Coiled coil</keyword>
<dbReference type="InterPro" id="IPR011993">
    <property type="entry name" value="PH-like_dom_sf"/>
</dbReference>
<dbReference type="InterPro" id="IPR022164">
    <property type="entry name" value="Kinesin-like"/>
</dbReference>
<gene>
    <name evidence="6" type="primary">CSON008111</name>
</gene>
<dbReference type="Pfam" id="PF00566">
    <property type="entry name" value="RabGAP-TBC"/>
    <property type="match status" value="1"/>
</dbReference>
<feature type="coiled-coil region" evidence="2">
    <location>
        <begin position="1005"/>
        <end position="1039"/>
    </location>
</feature>
<dbReference type="FunFam" id="1.10.8.270:FF:000001">
    <property type="entry name" value="TBC1 domain family member 1"/>
    <property type="match status" value="1"/>
</dbReference>
<dbReference type="Gene3D" id="1.10.472.80">
    <property type="entry name" value="Ypt/Rab-GAP domain of gyp1p, domain 3"/>
    <property type="match status" value="1"/>
</dbReference>
<evidence type="ECO:0000256" key="2">
    <source>
        <dbReference type="SAM" id="Coils"/>
    </source>
</evidence>
<feature type="compositionally biased region" description="Low complexity" evidence="3">
    <location>
        <begin position="1133"/>
        <end position="1144"/>
    </location>
</feature>
<dbReference type="SUPFAM" id="SSF50729">
    <property type="entry name" value="PH domain-like"/>
    <property type="match status" value="1"/>
</dbReference>
<organism evidence="6">
    <name type="scientific">Culicoides sonorensis</name>
    <name type="common">Biting midge</name>
    <dbReference type="NCBI Taxonomy" id="179676"/>
    <lineage>
        <taxon>Eukaryota</taxon>
        <taxon>Metazoa</taxon>
        <taxon>Ecdysozoa</taxon>
        <taxon>Arthropoda</taxon>
        <taxon>Hexapoda</taxon>
        <taxon>Insecta</taxon>
        <taxon>Pterygota</taxon>
        <taxon>Neoptera</taxon>
        <taxon>Endopterygota</taxon>
        <taxon>Diptera</taxon>
        <taxon>Nematocera</taxon>
        <taxon>Chironomoidea</taxon>
        <taxon>Ceratopogonidae</taxon>
        <taxon>Ceratopogoninae</taxon>
        <taxon>Culicoides</taxon>
        <taxon>Monoculicoides</taxon>
    </lineage>
</organism>
<feature type="region of interest" description="Disordered" evidence="3">
    <location>
        <begin position="1130"/>
        <end position="1154"/>
    </location>
</feature>
<dbReference type="PANTHER" id="PTHR47219">
    <property type="entry name" value="RAB GTPASE-ACTIVATING PROTEIN 1-LIKE"/>
    <property type="match status" value="1"/>
</dbReference>
<dbReference type="Pfam" id="PF12473">
    <property type="entry name" value="DUF3694"/>
    <property type="match status" value="1"/>
</dbReference>
<evidence type="ECO:0000259" key="4">
    <source>
        <dbReference type="PROSITE" id="PS01179"/>
    </source>
</evidence>
<dbReference type="GO" id="GO:0031267">
    <property type="term" value="F:small GTPase binding"/>
    <property type="evidence" value="ECO:0007669"/>
    <property type="project" value="TreeGrafter"/>
</dbReference>
<dbReference type="SUPFAM" id="SSF47923">
    <property type="entry name" value="Ypt/Rab-GAP domain of gyp1p"/>
    <property type="match status" value="2"/>
</dbReference>
<dbReference type="VEuPathDB" id="VectorBase:CSON008111"/>
<protein>
    <submittedName>
        <fullName evidence="6">CSON008111 protein</fullName>
    </submittedName>
</protein>
<dbReference type="InterPro" id="IPR050302">
    <property type="entry name" value="Rab_GAP_TBC_domain"/>
</dbReference>
<feature type="coiled-coil region" evidence="2">
    <location>
        <begin position="876"/>
        <end position="949"/>
    </location>
</feature>
<dbReference type="Gene3D" id="1.10.10.750">
    <property type="entry name" value="Ypt/Rab-GAP domain of gyp1p, domain 1"/>
    <property type="match status" value="1"/>
</dbReference>
<dbReference type="PROSITE" id="PS01179">
    <property type="entry name" value="PID"/>
    <property type="match status" value="1"/>
</dbReference>
<accession>A0A336LY84</accession>
<keyword evidence="1" id="KW-0343">GTPase activation</keyword>
<proteinExistence type="predicted"/>
<name>A0A336LY84_CULSO</name>
<dbReference type="CDD" id="cd01211">
    <property type="entry name" value="PTB_Rab6GAP"/>
    <property type="match status" value="1"/>
</dbReference>
<evidence type="ECO:0000259" key="5">
    <source>
        <dbReference type="PROSITE" id="PS50086"/>
    </source>
</evidence>
<evidence type="ECO:0000256" key="3">
    <source>
        <dbReference type="SAM" id="MobiDB-lite"/>
    </source>
</evidence>
<dbReference type="OMA" id="MHSMGYV"/>
<dbReference type="PANTHER" id="PTHR47219:SF9">
    <property type="entry name" value="GTPASE ACTIVATING PROTEIN AND CENTROSOME-ASSOCIATED, ISOFORM B"/>
    <property type="match status" value="1"/>
</dbReference>
<dbReference type="SMART" id="SM00164">
    <property type="entry name" value="TBC"/>
    <property type="match status" value="1"/>
</dbReference>
<dbReference type="AlphaFoldDB" id="A0A336LY84"/>
<dbReference type="GO" id="GO:0005096">
    <property type="term" value="F:GTPase activator activity"/>
    <property type="evidence" value="ECO:0007669"/>
    <property type="project" value="UniProtKB-KW"/>
</dbReference>
<dbReference type="Gene3D" id="2.30.29.30">
    <property type="entry name" value="Pleckstrin-homology domain (PH domain)/Phosphotyrosine-binding domain (PTB)"/>
    <property type="match status" value="1"/>
</dbReference>
<dbReference type="InterPro" id="IPR006020">
    <property type="entry name" value="PTB/PI_dom"/>
</dbReference>